<keyword evidence="3" id="KW-1185">Reference proteome</keyword>
<gene>
    <name evidence="2" type="ORF">NW762_014256</name>
</gene>
<protein>
    <recommendedName>
        <fullName evidence="1">SET domain-containing protein</fullName>
    </recommendedName>
</protein>
<comment type="caution">
    <text evidence="2">The sequence shown here is derived from an EMBL/GenBank/DDBJ whole genome shotgun (WGS) entry which is preliminary data.</text>
</comment>
<dbReference type="OrthoDB" id="438641at2759"/>
<reference evidence="2" key="1">
    <citation type="submission" date="2022-09" db="EMBL/GenBank/DDBJ databases">
        <title>Fusarium specimens isolated from Avocado Roots.</title>
        <authorList>
            <person name="Stajich J."/>
            <person name="Roper C."/>
            <person name="Heimlech-Rivalta G."/>
        </authorList>
    </citation>
    <scope>NUCLEOTIDE SEQUENCE</scope>
    <source>
        <strain evidence="2">CF00136</strain>
    </source>
</reference>
<sequence length="749" mass="85449">MDTRDVSEEDRFPDTLNKVEDFENKALQKKGQLVQDHTSKWVLIQTFMIKLMSKVIPHPLAPPADLLIPIHHVPAPYPPSIVPLQDLEPISISELGLEIHHWGKKIMLHIITPPERRVAVMVGAEDEDEKETAVVLHLYQQAEEKELPLLENTLYYSVCIVKEPFFKKSIDGPYSLRVDHPSDIIWLDETDDRIPQKWREPDLGSNDGSKIIRAQGNEFVKRQDWSGALHSYSQAIQTAKTSEDKQLAYLNRSLINLKFNRPAKALVDALQGQDPDAPTEKSLFREVRALYELGRFDKCREKLQTLAKTFPKSQAVEPEIERVKARLNEQQTGEYSFKDMYEQSKATPPLIDCATFSSPVEIRDSHGRGRGLFTTKPVSARDLLLCEKAFSYYFIDEDQPQARGTILMNMSTKKITMGGNGRLLPQVAQKLYHNPEFLPAFQDLYHGDYEKVEVIECDGNPVIDSFLIEKIISLNAINAPRTSRDFFKTRTENWRDPSKIRDYKFPTSGLWLLASKINHSCIGNCRRSFIGDMQIIRAATDLPAGTELLFSYRYPSALESYQDVQKQLRGWGFECQCELCKERSDTSQTVLQRRRELHRDFWGNMGGDPAAFDFAKAERLLKAVEKTYPKKHTNKVRLELAEFRTAVGNRYVACGQRADSIKMYIKGLEAFGFVIVACPPGETTNQPRLEVQRRGIADDAIPAAFLNFLLIYRDLAPELCQTARDYAEVAYSMVTGEKDSFLNLLVACL</sequence>
<dbReference type="InterPro" id="IPR001214">
    <property type="entry name" value="SET_dom"/>
</dbReference>
<dbReference type="Proteomes" id="UP001152049">
    <property type="component" value="Unassembled WGS sequence"/>
</dbReference>
<evidence type="ECO:0000313" key="3">
    <source>
        <dbReference type="Proteomes" id="UP001152049"/>
    </source>
</evidence>
<dbReference type="SUPFAM" id="SSF82199">
    <property type="entry name" value="SET domain"/>
    <property type="match status" value="1"/>
</dbReference>
<dbReference type="Pfam" id="PF00856">
    <property type="entry name" value="SET"/>
    <property type="match status" value="1"/>
</dbReference>
<name>A0A9W8RLY0_9HYPO</name>
<dbReference type="SMART" id="SM00317">
    <property type="entry name" value="SET"/>
    <property type="match status" value="1"/>
</dbReference>
<dbReference type="InterPro" id="IPR011990">
    <property type="entry name" value="TPR-like_helical_dom_sf"/>
</dbReference>
<evidence type="ECO:0000313" key="2">
    <source>
        <dbReference type="EMBL" id="KAJ4245047.1"/>
    </source>
</evidence>
<proteinExistence type="predicted"/>
<dbReference type="Gene3D" id="1.25.40.10">
    <property type="entry name" value="Tetratricopeptide repeat domain"/>
    <property type="match status" value="1"/>
</dbReference>
<dbReference type="AlphaFoldDB" id="A0A9W8RLY0"/>
<dbReference type="EMBL" id="JAOQAZ010000048">
    <property type="protein sequence ID" value="KAJ4245047.1"/>
    <property type="molecule type" value="Genomic_DNA"/>
</dbReference>
<dbReference type="PROSITE" id="PS50280">
    <property type="entry name" value="SET"/>
    <property type="match status" value="1"/>
</dbReference>
<accession>A0A9W8RLY0</accession>
<dbReference type="InterPro" id="IPR046341">
    <property type="entry name" value="SET_dom_sf"/>
</dbReference>
<dbReference type="Gene3D" id="2.170.270.10">
    <property type="entry name" value="SET domain"/>
    <property type="match status" value="1"/>
</dbReference>
<dbReference type="SUPFAM" id="SSF48452">
    <property type="entry name" value="TPR-like"/>
    <property type="match status" value="1"/>
</dbReference>
<organism evidence="2 3">
    <name type="scientific">Fusarium torreyae</name>
    <dbReference type="NCBI Taxonomy" id="1237075"/>
    <lineage>
        <taxon>Eukaryota</taxon>
        <taxon>Fungi</taxon>
        <taxon>Dikarya</taxon>
        <taxon>Ascomycota</taxon>
        <taxon>Pezizomycotina</taxon>
        <taxon>Sordariomycetes</taxon>
        <taxon>Hypocreomycetidae</taxon>
        <taxon>Hypocreales</taxon>
        <taxon>Nectriaceae</taxon>
        <taxon>Fusarium</taxon>
    </lineage>
</organism>
<dbReference type="PANTHER" id="PTHR47643:SF2">
    <property type="entry name" value="TPR DOMAIN PROTEIN (AFU_ORTHOLOGUE AFUA_5G12710)"/>
    <property type="match status" value="1"/>
</dbReference>
<evidence type="ECO:0000259" key="1">
    <source>
        <dbReference type="PROSITE" id="PS50280"/>
    </source>
</evidence>
<dbReference type="InterPro" id="IPR053209">
    <property type="entry name" value="Gramillin-biosynth_MTr"/>
</dbReference>
<dbReference type="PANTHER" id="PTHR47643">
    <property type="entry name" value="TPR DOMAIN PROTEIN (AFU_ORTHOLOGUE AFUA_5G12710)"/>
    <property type="match status" value="1"/>
</dbReference>
<dbReference type="CDD" id="cd20071">
    <property type="entry name" value="SET_SMYD"/>
    <property type="match status" value="1"/>
</dbReference>
<feature type="domain" description="SET" evidence="1">
    <location>
        <begin position="358"/>
        <end position="553"/>
    </location>
</feature>